<protein>
    <submittedName>
        <fullName evidence="1">Uncharacterized protein</fullName>
    </submittedName>
</protein>
<dbReference type="AlphaFoldDB" id="A0A2K4VES1"/>
<keyword evidence="2" id="KW-1185">Reference proteome</keyword>
<reference evidence="2" key="1">
    <citation type="submission" date="2017-11" db="EMBL/GenBank/DDBJ databases">
        <authorList>
            <person name="Blom J."/>
        </authorList>
    </citation>
    <scope>NUCLEOTIDE SEQUENCE [LARGE SCALE GENOMIC DNA]</scope>
</reference>
<sequence>MSVLSSGGLPPNAMHWVAHDIRGQRGGQAGDDGVLHSIAILILVDKDARIGRLQYLIKMPSPQQREGSCTDGGVVIGAVRQQHDCRVVATPAWEPADQLHGEPIKRGNSE</sequence>
<accession>A0A2K4VES1</accession>
<proteinExistence type="predicted"/>
<gene>
    <name evidence="1" type="ORF">PL963_04062</name>
</gene>
<evidence type="ECO:0000313" key="2">
    <source>
        <dbReference type="Proteomes" id="UP000239025"/>
    </source>
</evidence>
<name>A0A2K4VES1_9PSED</name>
<dbReference type="Proteomes" id="UP000239025">
    <property type="component" value="Chromosome 1"/>
</dbReference>
<organism evidence="1 2">
    <name type="scientific">Pseudomonas cerasi</name>
    <dbReference type="NCBI Taxonomy" id="1583341"/>
    <lineage>
        <taxon>Bacteria</taxon>
        <taxon>Pseudomonadati</taxon>
        <taxon>Pseudomonadota</taxon>
        <taxon>Gammaproteobacteria</taxon>
        <taxon>Pseudomonadales</taxon>
        <taxon>Pseudomonadaceae</taxon>
        <taxon>Pseudomonas</taxon>
    </lineage>
</organism>
<evidence type="ECO:0000313" key="1">
    <source>
        <dbReference type="EMBL" id="SOS22191.1"/>
    </source>
</evidence>
<dbReference type="EMBL" id="LT963395">
    <property type="protein sequence ID" value="SOS22191.1"/>
    <property type="molecule type" value="Genomic_DNA"/>
</dbReference>